<dbReference type="AlphaFoldDB" id="A0A9D1KXV4"/>
<dbReference type="SUPFAM" id="SSF56784">
    <property type="entry name" value="HAD-like"/>
    <property type="match status" value="1"/>
</dbReference>
<dbReference type="NCBIfam" id="TIGR01484">
    <property type="entry name" value="HAD-SF-IIB"/>
    <property type="match status" value="1"/>
</dbReference>
<dbReference type="InterPro" id="IPR000150">
    <property type="entry name" value="Cof"/>
</dbReference>
<protein>
    <submittedName>
        <fullName evidence="1">HAD family hydrolase</fullName>
    </submittedName>
</protein>
<evidence type="ECO:0000313" key="2">
    <source>
        <dbReference type="Proteomes" id="UP000824164"/>
    </source>
</evidence>
<reference evidence="1" key="1">
    <citation type="submission" date="2020-10" db="EMBL/GenBank/DDBJ databases">
        <authorList>
            <person name="Gilroy R."/>
        </authorList>
    </citation>
    <scope>NUCLEOTIDE SEQUENCE</scope>
    <source>
        <strain evidence="1">CHK187-14744</strain>
    </source>
</reference>
<comment type="caution">
    <text evidence="1">The sequence shown here is derived from an EMBL/GenBank/DDBJ whole genome shotgun (WGS) entry which is preliminary data.</text>
</comment>
<dbReference type="EMBL" id="DVLT01000046">
    <property type="protein sequence ID" value="HIU03109.1"/>
    <property type="molecule type" value="Genomic_DNA"/>
</dbReference>
<dbReference type="GO" id="GO:0000287">
    <property type="term" value="F:magnesium ion binding"/>
    <property type="evidence" value="ECO:0007669"/>
    <property type="project" value="TreeGrafter"/>
</dbReference>
<organism evidence="1 2">
    <name type="scientific">Candidatus Onthocola gallistercoris</name>
    <dbReference type="NCBI Taxonomy" id="2840876"/>
    <lineage>
        <taxon>Bacteria</taxon>
        <taxon>Bacillati</taxon>
        <taxon>Bacillota</taxon>
        <taxon>Bacilli</taxon>
        <taxon>Candidatus Onthocola</taxon>
    </lineage>
</organism>
<keyword evidence="1" id="KW-0378">Hydrolase</keyword>
<name>A0A9D1KXV4_9FIRM</name>
<dbReference type="InterPro" id="IPR006379">
    <property type="entry name" value="HAD-SF_hydro_IIB"/>
</dbReference>
<dbReference type="PANTHER" id="PTHR10000">
    <property type="entry name" value="PHOSPHOSERINE PHOSPHATASE"/>
    <property type="match status" value="1"/>
</dbReference>
<dbReference type="NCBIfam" id="TIGR00099">
    <property type="entry name" value="Cof-subfamily"/>
    <property type="match status" value="1"/>
</dbReference>
<proteinExistence type="predicted"/>
<dbReference type="InterPro" id="IPR023214">
    <property type="entry name" value="HAD_sf"/>
</dbReference>
<dbReference type="SFLD" id="SFLDG01140">
    <property type="entry name" value="C2.B:_Phosphomannomutase_and_P"/>
    <property type="match status" value="1"/>
</dbReference>
<accession>A0A9D1KXV4</accession>
<sequence length="262" mass="29488">MIRLIVSDLDGTLLKNGAQVLPEGFIELVKKVREMGIGFAVASGRQYQNIRRLFAGVEDDIYYIAENGAYCRMGDQVIFRGNIEEKLVREIIEELKKYPDLLCLISKEECAYIEGKREDFIVLIKDVIKNDIKVVEDLEQVEGPCLKIAACDFSGKDKYFPMFRDKYKDRIHVVTSGNMWFDFVPSGVNKGIGLEKMLEVLGMTADECMAFGDERNDLELLVTAGRSYAMDTASDEVKAAADHVTGSVQAVIEHGLENDFLF</sequence>
<dbReference type="Proteomes" id="UP000824164">
    <property type="component" value="Unassembled WGS sequence"/>
</dbReference>
<dbReference type="GO" id="GO:0005829">
    <property type="term" value="C:cytosol"/>
    <property type="evidence" value="ECO:0007669"/>
    <property type="project" value="TreeGrafter"/>
</dbReference>
<evidence type="ECO:0000313" key="1">
    <source>
        <dbReference type="EMBL" id="HIU03109.1"/>
    </source>
</evidence>
<dbReference type="InterPro" id="IPR036412">
    <property type="entry name" value="HAD-like_sf"/>
</dbReference>
<dbReference type="Gene3D" id="3.40.50.1000">
    <property type="entry name" value="HAD superfamily/HAD-like"/>
    <property type="match status" value="1"/>
</dbReference>
<reference evidence="1" key="2">
    <citation type="journal article" date="2021" name="PeerJ">
        <title>Extensive microbial diversity within the chicken gut microbiome revealed by metagenomics and culture.</title>
        <authorList>
            <person name="Gilroy R."/>
            <person name="Ravi A."/>
            <person name="Getino M."/>
            <person name="Pursley I."/>
            <person name="Horton D.L."/>
            <person name="Alikhan N.F."/>
            <person name="Baker D."/>
            <person name="Gharbi K."/>
            <person name="Hall N."/>
            <person name="Watson M."/>
            <person name="Adriaenssens E.M."/>
            <person name="Foster-Nyarko E."/>
            <person name="Jarju S."/>
            <person name="Secka A."/>
            <person name="Antonio M."/>
            <person name="Oren A."/>
            <person name="Chaudhuri R.R."/>
            <person name="La Ragione R."/>
            <person name="Hildebrand F."/>
            <person name="Pallen M.J."/>
        </authorList>
    </citation>
    <scope>NUCLEOTIDE SEQUENCE</scope>
    <source>
        <strain evidence="1">CHK187-14744</strain>
    </source>
</reference>
<dbReference type="PANTHER" id="PTHR10000:SF53">
    <property type="entry name" value="5-AMINO-6-(5-PHOSPHO-D-RIBITYLAMINO)URACIL PHOSPHATASE YBJI-RELATED"/>
    <property type="match status" value="1"/>
</dbReference>
<dbReference type="Gene3D" id="3.30.1240.10">
    <property type="match status" value="1"/>
</dbReference>
<dbReference type="Pfam" id="PF08282">
    <property type="entry name" value="Hydrolase_3"/>
    <property type="match status" value="1"/>
</dbReference>
<gene>
    <name evidence="1" type="ORF">IAB63_07640</name>
</gene>
<dbReference type="GO" id="GO:0016791">
    <property type="term" value="F:phosphatase activity"/>
    <property type="evidence" value="ECO:0007669"/>
    <property type="project" value="TreeGrafter"/>
</dbReference>
<dbReference type="SFLD" id="SFLDS00003">
    <property type="entry name" value="Haloacid_Dehalogenase"/>
    <property type="match status" value="1"/>
</dbReference>